<dbReference type="InterPro" id="IPR038563">
    <property type="entry name" value="Endonuclease_7_sf"/>
</dbReference>
<organism evidence="1 2">
    <name type="scientific">Nocardia cyriacigeorgica</name>
    <dbReference type="NCBI Taxonomy" id="135487"/>
    <lineage>
        <taxon>Bacteria</taxon>
        <taxon>Bacillati</taxon>
        <taxon>Actinomycetota</taxon>
        <taxon>Actinomycetes</taxon>
        <taxon>Mycobacteriales</taxon>
        <taxon>Nocardiaceae</taxon>
        <taxon>Nocardia</taxon>
    </lineage>
</organism>
<dbReference type="SUPFAM" id="SSF54060">
    <property type="entry name" value="His-Me finger endonucleases"/>
    <property type="match status" value="1"/>
</dbReference>
<dbReference type="EMBL" id="VBUT01000011">
    <property type="protein sequence ID" value="TLF74086.1"/>
    <property type="molecule type" value="Genomic_DNA"/>
</dbReference>
<dbReference type="InterPro" id="IPR004211">
    <property type="entry name" value="Endonuclease_7"/>
</dbReference>
<evidence type="ECO:0008006" key="3">
    <source>
        <dbReference type="Google" id="ProtNLM"/>
    </source>
</evidence>
<protein>
    <recommendedName>
        <fullName evidence="3">Recombination endonuclease VII</fullName>
    </recommendedName>
</protein>
<dbReference type="AlphaFoldDB" id="A0A5R8NEP8"/>
<dbReference type="Pfam" id="PF02945">
    <property type="entry name" value="Endonuclease_7"/>
    <property type="match status" value="1"/>
</dbReference>
<accession>A0A5R8NEP8</accession>
<comment type="caution">
    <text evidence="1">The sequence shown here is derived from an EMBL/GenBank/DDBJ whole genome shotgun (WGS) entry which is preliminary data.</text>
</comment>
<name>A0A5R8NEP8_9NOCA</name>
<evidence type="ECO:0000313" key="2">
    <source>
        <dbReference type="Proteomes" id="UP000306378"/>
    </source>
</evidence>
<dbReference type="Gene3D" id="3.40.1800.10">
    <property type="entry name" value="His-Me finger endonucleases"/>
    <property type="match status" value="1"/>
</dbReference>
<reference evidence="1 2" key="1">
    <citation type="submission" date="2019-05" db="EMBL/GenBank/DDBJ databases">
        <title>Genomes sequences of two Nocardia cyriacigeorgica environmental isolates, type strains Nocardia asteroides ATCC 19247 and Nocardia cyriacigeorgica DSM 44484.</title>
        <authorList>
            <person name="Vautrin F."/>
            <person name="Bergeron E."/>
            <person name="Dubost A."/>
            <person name="Abrouk D."/>
            <person name="Rodriguez Nava V."/>
            <person name="Pujic P."/>
        </authorList>
    </citation>
    <scope>NUCLEOTIDE SEQUENCE [LARGE SCALE GENOMIC DNA]</scope>
    <source>
        <strain evidence="1 2">EML 446</strain>
    </source>
</reference>
<dbReference type="Proteomes" id="UP000306378">
    <property type="component" value="Unassembled WGS sequence"/>
</dbReference>
<dbReference type="InterPro" id="IPR044925">
    <property type="entry name" value="His-Me_finger_sf"/>
</dbReference>
<evidence type="ECO:0000313" key="1">
    <source>
        <dbReference type="EMBL" id="TLF74086.1"/>
    </source>
</evidence>
<sequence>MICHACGADKSASEYAPSAALWPERPRRCKSCERTRSQLRRHGITADDREIVANHQGGCRICGHSDPGHKGWVIDHDHSCCGPDRSCPMCRRGVLCFYCNAMLGNAFDRPEILAAAIEYLNAPRTCDWHMPLACTPGICGNGNPA</sequence>
<dbReference type="RefSeq" id="WP_138451792.1">
    <property type="nucleotide sequence ID" value="NZ_VBUT01000011.1"/>
</dbReference>
<proteinExistence type="predicted"/>
<gene>
    <name evidence="1" type="ORF">FEK34_25545</name>
</gene>